<feature type="chain" id="PRO_5012497984" evidence="9">
    <location>
        <begin position="16"/>
        <end position="407"/>
    </location>
</feature>
<feature type="domain" description="Inhibitor I9" evidence="11">
    <location>
        <begin position="73"/>
        <end position="104"/>
    </location>
</feature>
<protein>
    <submittedName>
        <fullName evidence="12">Oryzin</fullName>
    </submittedName>
</protein>
<dbReference type="Gene3D" id="3.30.70.80">
    <property type="entry name" value="Peptidase S8 propeptide/proteinase inhibitor I9"/>
    <property type="match status" value="1"/>
</dbReference>
<dbReference type="GO" id="GO:0004252">
    <property type="term" value="F:serine-type endopeptidase activity"/>
    <property type="evidence" value="ECO:0007669"/>
    <property type="project" value="UniProtKB-UniRule"/>
</dbReference>
<evidence type="ECO:0000256" key="5">
    <source>
        <dbReference type="ARBA" id="ARBA00022825"/>
    </source>
</evidence>
<dbReference type="PRINTS" id="PR00723">
    <property type="entry name" value="SUBTILISIN"/>
</dbReference>
<evidence type="ECO:0000256" key="4">
    <source>
        <dbReference type="ARBA" id="ARBA00022801"/>
    </source>
</evidence>
<dbReference type="GO" id="GO:0006508">
    <property type="term" value="P:proteolysis"/>
    <property type="evidence" value="ECO:0007669"/>
    <property type="project" value="UniProtKB-KW"/>
</dbReference>
<dbReference type="AlphaFoldDB" id="A0A162JNE2"/>
<feature type="active site" description="Charge relay system" evidence="7">
    <location>
        <position position="353"/>
    </location>
</feature>
<dbReference type="SUPFAM" id="SSF52743">
    <property type="entry name" value="Subtilisin-like"/>
    <property type="match status" value="1"/>
</dbReference>
<dbReference type="SUPFAM" id="SSF54897">
    <property type="entry name" value="Protease propeptides/inhibitors"/>
    <property type="match status" value="1"/>
</dbReference>
<dbReference type="InterPro" id="IPR023828">
    <property type="entry name" value="Peptidase_S8_Ser-AS"/>
</dbReference>
<dbReference type="PROSITE" id="PS51892">
    <property type="entry name" value="SUBTILASE"/>
    <property type="match status" value="1"/>
</dbReference>
<sequence>MHLSLLFSLLPLVAAVPTAKRSEPAPLLVPRGVSADNMIADEYIIKFKTESPLEVVKEVAESLNNGSNIVLSEIFKGFSSHLDAEGLQLVREHPDVEYVEHDAISEGFAAVTQSSAEWGLVRLSSKQTGAKNYVYDDSAGAGTCAYIIDSGVDASHPDFEGRAQQIKSFSGANRDTEICNGHGTHVAGTVGGKTYGVAKKTSIFGIKILNWDSNRNRCRTSTINILNALDYAAQDSKRRRCPKGVVINMSLGGEYTSTATNDAIEKLVKGGIFVVVSAGNGKSDCKKCPVYPIDSRRNSPAAAPYACTVGATDSRDAIASFSNFGPKVDIHAPGVRVRSLAIGGGTKIMSGTSMAAPHIAGLAAYFMGQGKTAQGLCEHIQSIAVKGAIRGINRTSKNLISQNGLAK</sequence>
<dbReference type="InterPro" id="IPR022398">
    <property type="entry name" value="Peptidase_S8_His-AS"/>
</dbReference>
<dbReference type="Pfam" id="PF05922">
    <property type="entry name" value="Inhibitor_I9"/>
    <property type="match status" value="1"/>
</dbReference>
<comment type="caution">
    <text evidence="12">The sequence shown here is derived from an EMBL/GenBank/DDBJ whole genome shotgun (WGS) entry which is preliminary data.</text>
</comment>
<dbReference type="InterPro" id="IPR010259">
    <property type="entry name" value="S8pro/Inhibitor_I9"/>
</dbReference>
<dbReference type="CDD" id="cd04077">
    <property type="entry name" value="Peptidases_S8_PCSK9_ProteinaseK_like"/>
    <property type="match status" value="1"/>
</dbReference>
<evidence type="ECO:0000259" key="11">
    <source>
        <dbReference type="Pfam" id="PF05922"/>
    </source>
</evidence>
<evidence type="ECO:0000256" key="3">
    <source>
        <dbReference type="ARBA" id="ARBA00022729"/>
    </source>
</evidence>
<dbReference type="PROSITE" id="PS00137">
    <property type="entry name" value="SUBTILASE_HIS"/>
    <property type="match status" value="1"/>
</dbReference>
<evidence type="ECO:0000256" key="1">
    <source>
        <dbReference type="ARBA" id="ARBA00011073"/>
    </source>
</evidence>
<evidence type="ECO:0000256" key="7">
    <source>
        <dbReference type="PROSITE-ProRule" id="PRU01240"/>
    </source>
</evidence>
<keyword evidence="4 7" id="KW-0378">Hydrolase</keyword>
<keyword evidence="2 7" id="KW-0645">Protease</keyword>
<keyword evidence="3 9" id="KW-0732">Signal</keyword>
<proteinExistence type="inferred from homology"/>
<evidence type="ECO:0000256" key="6">
    <source>
        <dbReference type="ARBA" id="ARBA00023157"/>
    </source>
</evidence>
<feature type="signal peptide" evidence="9">
    <location>
        <begin position="1"/>
        <end position="15"/>
    </location>
</feature>
<keyword evidence="6" id="KW-1015">Disulfide bond</keyword>
<accession>A0A162JNE2</accession>
<dbReference type="OrthoDB" id="206201at2759"/>
<reference evidence="12 13" key="1">
    <citation type="journal article" date="2016" name="Genome Biol. Evol.">
        <title>Divergent and convergent evolution of fungal pathogenicity.</title>
        <authorList>
            <person name="Shang Y."/>
            <person name="Xiao G."/>
            <person name="Zheng P."/>
            <person name="Cen K."/>
            <person name="Zhan S."/>
            <person name="Wang C."/>
        </authorList>
    </citation>
    <scope>NUCLEOTIDE SEQUENCE [LARGE SCALE GENOMIC DNA]</scope>
    <source>
        <strain evidence="12 13">RCEF 3172</strain>
    </source>
</reference>
<dbReference type="InterPro" id="IPR034193">
    <property type="entry name" value="PCSK9_ProteinaseK-like"/>
</dbReference>
<feature type="active site" description="Charge relay system" evidence="7">
    <location>
        <position position="149"/>
    </location>
</feature>
<dbReference type="EMBL" id="AZHA01000007">
    <property type="protein sequence ID" value="OAA46738.1"/>
    <property type="molecule type" value="Genomic_DNA"/>
</dbReference>
<dbReference type="InterPro" id="IPR015500">
    <property type="entry name" value="Peptidase_S8_subtilisin-rel"/>
</dbReference>
<dbReference type="InterPro" id="IPR036852">
    <property type="entry name" value="Peptidase_S8/S53_dom_sf"/>
</dbReference>
<feature type="domain" description="Peptidase S8/S53" evidence="10">
    <location>
        <begin position="147"/>
        <end position="368"/>
    </location>
</feature>
<dbReference type="Pfam" id="PF00082">
    <property type="entry name" value="Peptidase_S8"/>
    <property type="match status" value="1"/>
</dbReference>
<dbReference type="InterPro" id="IPR037045">
    <property type="entry name" value="S8pro/Inhibitor_I9_sf"/>
</dbReference>
<dbReference type="InterPro" id="IPR023827">
    <property type="entry name" value="Peptidase_S8_Asp-AS"/>
</dbReference>
<dbReference type="PROSITE" id="PS00136">
    <property type="entry name" value="SUBTILASE_ASP"/>
    <property type="match status" value="1"/>
</dbReference>
<feature type="active site" description="Charge relay system" evidence="7">
    <location>
        <position position="182"/>
    </location>
</feature>
<dbReference type="PANTHER" id="PTHR43806">
    <property type="entry name" value="PEPTIDASE S8"/>
    <property type="match status" value="1"/>
</dbReference>
<dbReference type="FunFam" id="3.40.50.200:FF:000014">
    <property type="entry name" value="Proteinase K"/>
    <property type="match status" value="1"/>
</dbReference>
<evidence type="ECO:0000313" key="13">
    <source>
        <dbReference type="Proteomes" id="UP000076863"/>
    </source>
</evidence>
<dbReference type="PROSITE" id="PS00138">
    <property type="entry name" value="SUBTILASE_SER"/>
    <property type="match status" value="1"/>
</dbReference>
<dbReference type="PANTHER" id="PTHR43806:SF58">
    <property type="entry name" value="ALKALINE PROTEASE 1-RELATED"/>
    <property type="match status" value="1"/>
</dbReference>
<comment type="similarity">
    <text evidence="1 7 8">Belongs to the peptidase S8 family.</text>
</comment>
<dbReference type="Gene3D" id="3.40.50.200">
    <property type="entry name" value="Peptidase S8/S53 domain"/>
    <property type="match status" value="1"/>
</dbReference>
<keyword evidence="13" id="KW-1185">Reference proteome</keyword>
<keyword evidence="5 7" id="KW-0720">Serine protease</keyword>
<dbReference type="InterPro" id="IPR000209">
    <property type="entry name" value="Peptidase_S8/S53_dom"/>
</dbReference>
<dbReference type="InterPro" id="IPR050131">
    <property type="entry name" value="Peptidase_S8_subtilisin-like"/>
</dbReference>
<evidence type="ECO:0000256" key="8">
    <source>
        <dbReference type="RuleBase" id="RU003355"/>
    </source>
</evidence>
<evidence type="ECO:0000256" key="9">
    <source>
        <dbReference type="SAM" id="SignalP"/>
    </source>
</evidence>
<evidence type="ECO:0000256" key="2">
    <source>
        <dbReference type="ARBA" id="ARBA00022670"/>
    </source>
</evidence>
<dbReference type="GO" id="GO:0005576">
    <property type="term" value="C:extracellular region"/>
    <property type="evidence" value="ECO:0007669"/>
    <property type="project" value="UniProtKB-ARBA"/>
</dbReference>
<organism evidence="12 13">
    <name type="scientific">Beauveria brongniartii RCEF 3172</name>
    <dbReference type="NCBI Taxonomy" id="1081107"/>
    <lineage>
        <taxon>Eukaryota</taxon>
        <taxon>Fungi</taxon>
        <taxon>Dikarya</taxon>
        <taxon>Ascomycota</taxon>
        <taxon>Pezizomycotina</taxon>
        <taxon>Sordariomycetes</taxon>
        <taxon>Hypocreomycetidae</taxon>
        <taxon>Hypocreales</taxon>
        <taxon>Cordycipitaceae</taxon>
        <taxon>Beauveria</taxon>
        <taxon>Beauveria brongniartii</taxon>
    </lineage>
</organism>
<evidence type="ECO:0000259" key="10">
    <source>
        <dbReference type="Pfam" id="PF00082"/>
    </source>
</evidence>
<dbReference type="Proteomes" id="UP000076863">
    <property type="component" value="Unassembled WGS sequence"/>
</dbReference>
<gene>
    <name evidence="12" type="ORF">BBO_03293</name>
</gene>
<evidence type="ECO:0000313" key="12">
    <source>
        <dbReference type="EMBL" id="OAA46738.1"/>
    </source>
</evidence>
<name>A0A162JNE2_9HYPO</name>